<accession>A0ABW2C720</accession>
<name>A0ABW2C720_9PSEU</name>
<proteinExistence type="predicted"/>
<dbReference type="RefSeq" id="WP_345406278.1">
    <property type="nucleotide sequence ID" value="NZ_BAABLA010000122.1"/>
</dbReference>
<sequence length="153" mass="17582">MTGEDEPDLDYESPNEKALDTVADFVPHARLARTLYEKLSAPNSIGSGKFEFSLEEMERIKKEFEAERDAFERIKRKNDQASFGLRPMAGDPASEIHYKAAKQHYRKTFAQAIADQHAYADAYCYAIQRAIYAKKHGEEAAEQMMRERERGLE</sequence>
<evidence type="ECO:0000313" key="2">
    <source>
        <dbReference type="Proteomes" id="UP001596337"/>
    </source>
</evidence>
<dbReference type="Proteomes" id="UP001596337">
    <property type="component" value="Unassembled WGS sequence"/>
</dbReference>
<gene>
    <name evidence="1" type="ORF">ACFQGD_28695</name>
</gene>
<protein>
    <submittedName>
        <fullName evidence="1">Uncharacterized protein</fullName>
    </submittedName>
</protein>
<reference evidence="2" key="1">
    <citation type="journal article" date="2019" name="Int. J. Syst. Evol. Microbiol.">
        <title>The Global Catalogue of Microorganisms (GCM) 10K type strain sequencing project: providing services to taxonomists for standard genome sequencing and annotation.</title>
        <authorList>
            <consortium name="The Broad Institute Genomics Platform"/>
            <consortium name="The Broad Institute Genome Sequencing Center for Infectious Disease"/>
            <person name="Wu L."/>
            <person name="Ma J."/>
        </authorList>
    </citation>
    <scope>NUCLEOTIDE SEQUENCE [LARGE SCALE GENOMIC DNA]</scope>
    <source>
        <strain evidence="2">KCTC 32255</strain>
    </source>
</reference>
<comment type="caution">
    <text evidence="1">The sequence shown here is derived from an EMBL/GenBank/DDBJ whole genome shotgun (WGS) entry which is preliminary data.</text>
</comment>
<organism evidence="1 2">
    <name type="scientific">Haloechinothrix salitolerans</name>
    <dbReference type="NCBI Taxonomy" id="926830"/>
    <lineage>
        <taxon>Bacteria</taxon>
        <taxon>Bacillati</taxon>
        <taxon>Actinomycetota</taxon>
        <taxon>Actinomycetes</taxon>
        <taxon>Pseudonocardiales</taxon>
        <taxon>Pseudonocardiaceae</taxon>
        <taxon>Haloechinothrix</taxon>
    </lineage>
</organism>
<evidence type="ECO:0000313" key="1">
    <source>
        <dbReference type="EMBL" id="MFC6871107.1"/>
    </source>
</evidence>
<keyword evidence="2" id="KW-1185">Reference proteome</keyword>
<dbReference type="EMBL" id="JBHSXX010000001">
    <property type="protein sequence ID" value="MFC6871107.1"/>
    <property type="molecule type" value="Genomic_DNA"/>
</dbReference>